<dbReference type="Gene3D" id="3.90.320.10">
    <property type="match status" value="1"/>
</dbReference>
<reference evidence="2 3" key="1">
    <citation type="submission" date="2024-01" db="EMBL/GenBank/DDBJ databases">
        <title>The genome of the rayed Mediterranean limpet Patella caerulea (Linnaeus, 1758).</title>
        <authorList>
            <person name="Anh-Thu Weber A."/>
            <person name="Halstead-Nussloch G."/>
        </authorList>
    </citation>
    <scope>NUCLEOTIDE SEQUENCE [LARGE SCALE GENOMIC DNA]</scope>
    <source>
        <strain evidence="2">AATW-2023a</strain>
        <tissue evidence="2">Whole specimen</tissue>
    </source>
</reference>
<name>A0AAN8GAH7_PATCE</name>
<dbReference type="InterPro" id="IPR011335">
    <property type="entry name" value="Restrct_endonuc-II-like"/>
</dbReference>
<dbReference type="GO" id="GO:0006281">
    <property type="term" value="P:DNA repair"/>
    <property type="evidence" value="ECO:0007669"/>
    <property type="project" value="UniProtKB-ARBA"/>
</dbReference>
<organism evidence="2 3">
    <name type="scientific">Patella caerulea</name>
    <name type="common">Rayed Mediterranean limpet</name>
    <dbReference type="NCBI Taxonomy" id="87958"/>
    <lineage>
        <taxon>Eukaryota</taxon>
        <taxon>Metazoa</taxon>
        <taxon>Spiralia</taxon>
        <taxon>Lophotrochozoa</taxon>
        <taxon>Mollusca</taxon>
        <taxon>Gastropoda</taxon>
        <taxon>Patellogastropoda</taxon>
        <taxon>Patelloidea</taxon>
        <taxon>Patellidae</taxon>
        <taxon>Patella</taxon>
    </lineage>
</organism>
<protein>
    <recommendedName>
        <fullName evidence="1">YqaJ viral recombinase domain-containing protein</fullName>
    </recommendedName>
</protein>
<dbReference type="InterPro" id="IPR011604">
    <property type="entry name" value="PDDEXK-like_dom_sf"/>
</dbReference>
<dbReference type="EMBL" id="JAZGQO010000021">
    <property type="protein sequence ID" value="KAK6165266.1"/>
    <property type="molecule type" value="Genomic_DNA"/>
</dbReference>
<accession>A0AAN8GAH7</accession>
<dbReference type="PANTHER" id="PTHR47526">
    <property type="entry name" value="ATP-DEPENDENT DNA HELICASE"/>
    <property type="match status" value="1"/>
</dbReference>
<dbReference type="Proteomes" id="UP001347796">
    <property type="component" value="Unassembled WGS sequence"/>
</dbReference>
<dbReference type="Pfam" id="PF09588">
    <property type="entry name" value="YqaJ"/>
    <property type="match status" value="1"/>
</dbReference>
<proteinExistence type="predicted"/>
<feature type="domain" description="YqaJ viral recombinase" evidence="1">
    <location>
        <begin position="68"/>
        <end position="221"/>
    </location>
</feature>
<evidence type="ECO:0000259" key="1">
    <source>
        <dbReference type="Pfam" id="PF09588"/>
    </source>
</evidence>
<sequence>MPKYSDGYVPEVQGELPTVLTELFENSSVSSNYKELLDKSYNIKIDVTEQQAKQVEVLTRQQANNRTWLQFRAGRITASRMKSVCHTNPNSPSQSLIQNICYPDVVKFSSVATKWGCDHERHTREMFTSLIQVEHDSVHVRDSGLVISPQYPHIFASPDAIVICDCCGKSTLEIKCPYCVRDSGLSNKETGYLKADQNGNLKLTNTHQYYQVQTQLGICGLERAFFCCLNRKGHSC</sequence>
<keyword evidence="3" id="KW-1185">Reference proteome</keyword>
<gene>
    <name evidence="2" type="ORF">SNE40_022222</name>
</gene>
<dbReference type="AlphaFoldDB" id="A0AAN8GAH7"/>
<comment type="caution">
    <text evidence="2">The sequence shown here is derived from an EMBL/GenBank/DDBJ whole genome shotgun (WGS) entry which is preliminary data.</text>
</comment>
<evidence type="ECO:0000313" key="3">
    <source>
        <dbReference type="Proteomes" id="UP001347796"/>
    </source>
</evidence>
<evidence type="ECO:0000313" key="2">
    <source>
        <dbReference type="EMBL" id="KAK6165266.1"/>
    </source>
</evidence>
<dbReference type="InterPro" id="IPR019080">
    <property type="entry name" value="YqaJ_viral_recombinase"/>
</dbReference>
<dbReference type="CDD" id="cd22343">
    <property type="entry name" value="PDDEXK_lambda_exonuclease-like"/>
    <property type="match status" value="1"/>
</dbReference>
<dbReference type="SUPFAM" id="SSF52980">
    <property type="entry name" value="Restriction endonuclease-like"/>
    <property type="match status" value="1"/>
</dbReference>